<dbReference type="Proteomes" id="UP000186817">
    <property type="component" value="Unassembled WGS sequence"/>
</dbReference>
<dbReference type="SMART" id="SM00156">
    <property type="entry name" value="PP2Ac"/>
    <property type="match status" value="1"/>
</dbReference>
<dbReference type="InterPro" id="IPR008271">
    <property type="entry name" value="Ser/Thr_kinase_AS"/>
</dbReference>
<dbReference type="SUPFAM" id="SSF56112">
    <property type="entry name" value="Protein kinase-like (PK-like)"/>
    <property type="match status" value="1"/>
</dbReference>
<dbReference type="Pfam" id="PF00069">
    <property type="entry name" value="Pkinase"/>
    <property type="match status" value="1"/>
</dbReference>
<dbReference type="InterPro" id="IPR011009">
    <property type="entry name" value="Kinase-like_dom_sf"/>
</dbReference>
<dbReference type="SMART" id="SM00220">
    <property type="entry name" value="S_TKc"/>
    <property type="match status" value="1"/>
</dbReference>
<evidence type="ECO:0000256" key="3">
    <source>
        <dbReference type="ARBA" id="ARBA00023211"/>
    </source>
</evidence>
<dbReference type="PANTHER" id="PTHR45668">
    <property type="entry name" value="SERINE/THREONINE-PROTEIN PHOSPHATASE 5-RELATED"/>
    <property type="match status" value="1"/>
</dbReference>
<dbReference type="GO" id="GO:0004672">
    <property type="term" value="F:protein kinase activity"/>
    <property type="evidence" value="ECO:0007669"/>
    <property type="project" value="InterPro"/>
</dbReference>
<accession>A0A1Q9CIT6</accession>
<dbReference type="PROSITE" id="PS50011">
    <property type="entry name" value="PROTEIN_KINASE_DOM"/>
    <property type="match status" value="1"/>
</dbReference>
<evidence type="ECO:0000259" key="4">
    <source>
        <dbReference type="PROSITE" id="PS50011"/>
    </source>
</evidence>
<dbReference type="EMBL" id="LSRX01001165">
    <property type="protein sequence ID" value="OLP82804.1"/>
    <property type="molecule type" value="Genomic_DNA"/>
</dbReference>
<dbReference type="InterPro" id="IPR051134">
    <property type="entry name" value="PPP_phosphatase"/>
</dbReference>
<dbReference type="GO" id="GO:0016787">
    <property type="term" value="F:hydrolase activity"/>
    <property type="evidence" value="ECO:0007669"/>
    <property type="project" value="InterPro"/>
</dbReference>
<dbReference type="PROSITE" id="PS00108">
    <property type="entry name" value="PROTEIN_KINASE_ST"/>
    <property type="match status" value="1"/>
</dbReference>
<dbReference type="CDD" id="cd00180">
    <property type="entry name" value="PKc"/>
    <property type="match status" value="1"/>
</dbReference>
<dbReference type="AlphaFoldDB" id="A0A1Q9CIT6"/>
<gene>
    <name evidence="5" type="primary">ppt1</name>
    <name evidence="5" type="ORF">AK812_SmicGene36518</name>
</gene>
<reference evidence="5 6" key="1">
    <citation type="submission" date="2016-02" db="EMBL/GenBank/DDBJ databases">
        <title>Genome analysis of coral dinoflagellate symbionts highlights evolutionary adaptations to a symbiotic lifestyle.</title>
        <authorList>
            <person name="Aranda M."/>
            <person name="Li Y."/>
            <person name="Liew Y.J."/>
            <person name="Baumgarten S."/>
            <person name="Simakov O."/>
            <person name="Wilson M."/>
            <person name="Piel J."/>
            <person name="Ashoor H."/>
            <person name="Bougouffa S."/>
            <person name="Bajic V.B."/>
            <person name="Ryu T."/>
            <person name="Ravasi T."/>
            <person name="Bayer T."/>
            <person name="Micklem G."/>
            <person name="Kim H."/>
            <person name="Bhak J."/>
            <person name="Lajeunesse T.C."/>
            <person name="Voolstra C.R."/>
        </authorList>
    </citation>
    <scope>NUCLEOTIDE SEQUENCE [LARGE SCALE GENOMIC DNA]</scope>
    <source>
        <strain evidence="5 6">CCMP2467</strain>
    </source>
</reference>
<dbReference type="PRINTS" id="PR00114">
    <property type="entry name" value="STPHPHTASE"/>
</dbReference>
<comment type="cofactor">
    <cofactor evidence="1">
        <name>Mn(2+)</name>
        <dbReference type="ChEBI" id="CHEBI:29035"/>
    </cofactor>
</comment>
<dbReference type="InterPro" id="IPR004843">
    <property type="entry name" value="Calcineurin-like_PHP"/>
</dbReference>
<dbReference type="Gene3D" id="3.60.21.10">
    <property type="match status" value="1"/>
</dbReference>
<keyword evidence="2" id="KW-0479">Metal-binding</keyword>
<keyword evidence="6" id="KW-1185">Reference proteome</keyword>
<keyword evidence="3" id="KW-0464">Manganese</keyword>
<dbReference type="Gene3D" id="1.10.510.10">
    <property type="entry name" value="Transferase(Phosphotransferase) domain 1"/>
    <property type="match status" value="1"/>
</dbReference>
<dbReference type="InterPro" id="IPR029052">
    <property type="entry name" value="Metallo-depent_PP-like"/>
</dbReference>
<dbReference type="OrthoDB" id="445564at2759"/>
<comment type="caution">
    <text evidence="5">The sequence shown here is derived from an EMBL/GenBank/DDBJ whole genome shotgun (WGS) entry which is preliminary data.</text>
</comment>
<dbReference type="InterPro" id="IPR006186">
    <property type="entry name" value="Ser/Thr-sp_prot-phosphatase"/>
</dbReference>
<name>A0A1Q9CIT6_SYMMI</name>
<evidence type="ECO:0000256" key="2">
    <source>
        <dbReference type="ARBA" id="ARBA00022723"/>
    </source>
</evidence>
<protein>
    <submittedName>
        <fullName evidence="5">Serine/threonine-protein phosphatase T</fullName>
    </submittedName>
</protein>
<proteinExistence type="predicted"/>
<evidence type="ECO:0000313" key="5">
    <source>
        <dbReference type="EMBL" id="OLP82804.1"/>
    </source>
</evidence>
<dbReference type="GO" id="GO:0005524">
    <property type="term" value="F:ATP binding"/>
    <property type="evidence" value="ECO:0007669"/>
    <property type="project" value="InterPro"/>
</dbReference>
<evidence type="ECO:0000313" key="6">
    <source>
        <dbReference type="Proteomes" id="UP000186817"/>
    </source>
</evidence>
<organism evidence="5 6">
    <name type="scientific">Symbiodinium microadriaticum</name>
    <name type="common">Dinoflagellate</name>
    <name type="synonym">Zooxanthella microadriatica</name>
    <dbReference type="NCBI Taxonomy" id="2951"/>
    <lineage>
        <taxon>Eukaryota</taxon>
        <taxon>Sar</taxon>
        <taxon>Alveolata</taxon>
        <taxon>Dinophyceae</taxon>
        <taxon>Suessiales</taxon>
        <taxon>Symbiodiniaceae</taxon>
        <taxon>Symbiodinium</taxon>
    </lineage>
</organism>
<dbReference type="InterPro" id="IPR000719">
    <property type="entry name" value="Prot_kinase_dom"/>
</dbReference>
<dbReference type="PANTHER" id="PTHR45668:SF13">
    <property type="entry name" value="SERINE_THREONINE-PROTEIN PHOSPHATASE"/>
    <property type="match status" value="1"/>
</dbReference>
<dbReference type="GO" id="GO:0046872">
    <property type="term" value="F:metal ion binding"/>
    <property type="evidence" value="ECO:0007669"/>
    <property type="project" value="UniProtKB-KW"/>
</dbReference>
<feature type="domain" description="Protein kinase" evidence="4">
    <location>
        <begin position="595"/>
        <end position="758"/>
    </location>
</feature>
<sequence>MRLEWGSSPRLGLAALNCMMDRMGGRQVRHWIIKPRFEKKLTIDQQQRAEGYQFIRDFGPKANNCSQFMEWTDEQIHTPGGRIENWPEGKVKEARHNYMRGRQNAKTLEFWQFTLKSFTPSRLGLDQDDPNHEVTFHHLVGTNPYRQIAWIENCSVYAVQVGERRRRPVGLGPFHSVWQAPHNKFMDMIKPYLAAIDEDEDMANATHRNRGNHEFAYMSRAYGFEEEALLKYPRSVFDAFQEVFSELPLATLVNGSVFVTHGGLFRNPGVRLRDIAMLSRTGPCTELAQDLLWSDPINEDGRFPSQRGAGIYFGPDVTEEFCRNNNLLCCIRSHEVKHRGYEWQRGGRCLTVFSAANYVGRMGNLGAVRQRGRCHQRPPSSGTGDLPFRALARPRARLAQPPLKRPCPGPVLATLLRRVPSGTQARPEYDEWQGEKRMSPPSTAMVQVQAGGQKPVVYRSPIPAKPSALSRSSTLPMARTNPQDQKSISTITELLKDRSVLKRAVVQCFKRDTAPNKMVIADGSTALSKVLELPLAAFGDLQNNFLCFDFDGSGMLEVNEVYKVVKHQLRQYRKTLGGETAVVNMPFRTLTQAGFTVYKELGRGSQGVAKLAKDPTGREFCVKCLKKDTMSAAGIEELQEEFQTLQLLAHDNIAQVFEIFQDAQFYYMVGEPYHGGDFMTLTQRAKEQQVPMTEDWWRGIFRQCAEALEFMHEQSMMHCDIKEPNIMIKSRDFRQPEVVVIDFGVCRAMVTAPNGSYL</sequence>
<dbReference type="PROSITE" id="PS00018">
    <property type="entry name" value="EF_HAND_1"/>
    <property type="match status" value="1"/>
</dbReference>
<dbReference type="InterPro" id="IPR018247">
    <property type="entry name" value="EF_Hand_1_Ca_BS"/>
</dbReference>
<dbReference type="Pfam" id="PF00149">
    <property type="entry name" value="Metallophos"/>
    <property type="match status" value="1"/>
</dbReference>
<evidence type="ECO:0000256" key="1">
    <source>
        <dbReference type="ARBA" id="ARBA00001936"/>
    </source>
</evidence>
<dbReference type="SUPFAM" id="SSF56300">
    <property type="entry name" value="Metallo-dependent phosphatases"/>
    <property type="match status" value="1"/>
</dbReference>